<proteinExistence type="predicted"/>
<evidence type="ECO:0000259" key="2">
    <source>
        <dbReference type="Pfam" id="PF10080"/>
    </source>
</evidence>
<dbReference type="InterPro" id="IPR018758">
    <property type="entry name" value="FtrD-like"/>
</dbReference>
<sequence>MSKRNNRYTINAKKITFIALAVTAVIIAAFMIKPDETKSSSSSQSKGITEVKDNDIIISVKDVTETATFYPAEINGTKLEVIAVKASDGSIRTAFNTCQVCFNSGRGYYKQEGESLICQNCGNRFRMDDIEVTRGGCNPVPITDEYKSVNEDTITISKDFLMEASVIFERWK</sequence>
<dbReference type="AlphaFoldDB" id="A0A839JY60"/>
<gene>
    <name evidence="3" type="ORF">H0486_05540</name>
</gene>
<dbReference type="EMBL" id="JACEGA010000001">
    <property type="protein sequence ID" value="MBB2182336.1"/>
    <property type="molecule type" value="Genomic_DNA"/>
</dbReference>
<protein>
    <submittedName>
        <fullName evidence="3">DUF2318 domain-containing protein</fullName>
    </submittedName>
</protein>
<reference evidence="3 4" key="1">
    <citation type="submission" date="2020-07" db="EMBL/GenBank/DDBJ databases">
        <title>Characterization and genome sequencing of isolate MD1, a novel member within the family Lachnospiraceae.</title>
        <authorList>
            <person name="Rettenmaier R."/>
            <person name="Di Bello L."/>
            <person name="Zinser C."/>
            <person name="Scheitz K."/>
            <person name="Liebl W."/>
            <person name="Zverlov V."/>
        </authorList>
    </citation>
    <scope>NUCLEOTIDE SEQUENCE [LARGE SCALE GENOMIC DNA]</scope>
    <source>
        <strain evidence="3 4">MD1</strain>
    </source>
</reference>
<keyword evidence="1" id="KW-0812">Transmembrane</keyword>
<accession>A0A839JY60</accession>
<dbReference type="Pfam" id="PF10080">
    <property type="entry name" value="FtrD-like"/>
    <property type="match status" value="1"/>
</dbReference>
<comment type="caution">
    <text evidence="3">The sequence shown here is derived from an EMBL/GenBank/DDBJ whole genome shotgun (WGS) entry which is preliminary data.</text>
</comment>
<evidence type="ECO:0000313" key="3">
    <source>
        <dbReference type="EMBL" id="MBB2182336.1"/>
    </source>
</evidence>
<evidence type="ECO:0000256" key="1">
    <source>
        <dbReference type="SAM" id="Phobius"/>
    </source>
</evidence>
<organism evidence="3 4">
    <name type="scientific">Variimorphobacter saccharofermentans</name>
    <dbReference type="NCBI Taxonomy" id="2755051"/>
    <lineage>
        <taxon>Bacteria</taxon>
        <taxon>Bacillati</taxon>
        <taxon>Bacillota</taxon>
        <taxon>Clostridia</taxon>
        <taxon>Lachnospirales</taxon>
        <taxon>Lachnospiraceae</taxon>
        <taxon>Variimorphobacter</taxon>
    </lineage>
</organism>
<feature type="domain" description="Membrane iron-sulfur containing protein FtrD-like" evidence="2">
    <location>
        <begin position="65"/>
        <end position="168"/>
    </location>
</feature>
<keyword evidence="1" id="KW-1133">Transmembrane helix</keyword>
<feature type="transmembrane region" description="Helical" evidence="1">
    <location>
        <begin position="12"/>
        <end position="32"/>
    </location>
</feature>
<dbReference type="RefSeq" id="WP_228352061.1">
    <property type="nucleotide sequence ID" value="NZ_JACEGA010000001.1"/>
</dbReference>
<keyword evidence="4" id="KW-1185">Reference proteome</keyword>
<keyword evidence="1" id="KW-0472">Membrane</keyword>
<name>A0A839JY60_9FIRM</name>
<dbReference type="Proteomes" id="UP000574276">
    <property type="component" value="Unassembled WGS sequence"/>
</dbReference>
<evidence type="ECO:0000313" key="4">
    <source>
        <dbReference type="Proteomes" id="UP000574276"/>
    </source>
</evidence>